<dbReference type="InterPro" id="IPR050679">
    <property type="entry name" value="Bact_HTH_transcr_reg"/>
</dbReference>
<dbReference type="RefSeq" id="WP_115946980.1">
    <property type="nucleotide sequence ID" value="NZ_QRDL01000008.1"/>
</dbReference>
<keyword evidence="2" id="KW-0238">DNA-binding</keyword>
<dbReference type="Pfam" id="PF07702">
    <property type="entry name" value="UTRA"/>
    <property type="match status" value="1"/>
</dbReference>
<dbReference type="GO" id="GO:0045892">
    <property type="term" value="P:negative regulation of DNA-templated transcription"/>
    <property type="evidence" value="ECO:0007669"/>
    <property type="project" value="TreeGrafter"/>
</dbReference>
<dbReference type="Pfam" id="PF00392">
    <property type="entry name" value="GntR"/>
    <property type="match status" value="1"/>
</dbReference>
<dbReference type="Gene3D" id="3.40.1410.10">
    <property type="entry name" value="Chorismate lyase-like"/>
    <property type="match status" value="1"/>
</dbReference>
<dbReference type="PROSITE" id="PS50949">
    <property type="entry name" value="HTH_GNTR"/>
    <property type="match status" value="1"/>
</dbReference>
<dbReference type="InterPro" id="IPR036388">
    <property type="entry name" value="WH-like_DNA-bd_sf"/>
</dbReference>
<dbReference type="CDD" id="cd07377">
    <property type="entry name" value="WHTH_GntR"/>
    <property type="match status" value="1"/>
</dbReference>
<name>A0A3D9EDN6_ECTOL</name>
<dbReference type="SUPFAM" id="SSF46785">
    <property type="entry name" value="Winged helix' DNA-binding domain"/>
    <property type="match status" value="1"/>
</dbReference>
<dbReference type="SMART" id="SM00345">
    <property type="entry name" value="HTH_GNTR"/>
    <property type="match status" value="1"/>
</dbReference>
<dbReference type="PRINTS" id="PR00035">
    <property type="entry name" value="HTHGNTR"/>
</dbReference>
<reference evidence="5 6" key="1">
    <citation type="submission" date="2018-07" db="EMBL/GenBank/DDBJ databases">
        <title>Genome sequencing of rice bacterial endophytes.</title>
        <authorList>
            <person name="Venturi V."/>
        </authorList>
    </citation>
    <scope>NUCLEOTIDE SEQUENCE [LARGE SCALE GENOMIC DNA]</scope>
    <source>
        <strain evidence="5 6">AG1002</strain>
    </source>
</reference>
<dbReference type="PANTHER" id="PTHR44846:SF17">
    <property type="entry name" value="GNTR-FAMILY TRANSCRIPTIONAL REGULATOR"/>
    <property type="match status" value="1"/>
</dbReference>
<evidence type="ECO:0000256" key="3">
    <source>
        <dbReference type="ARBA" id="ARBA00023163"/>
    </source>
</evidence>
<comment type="caution">
    <text evidence="5">The sequence shown here is derived from an EMBL/GenBank/DDBJ whole genome shotgun (WGS) entry which is preliminary data.</text>
</comment>
<evidence type="ECO:0000259" key="4">
    <source>
        <dbReference type="PROSITE" id="PS50949"/>
    </source>
</evidence>
<dbReference type="EMBL" id="QRDL01000008">
    <property type="protein sequence ID" value="RED00420.1"/>
    <property type="molecule type" value="Genomic_DNA"/>
</dbReference>
<dbReference type="InterPro" id="IPR036390">
    <property type="entry name" value="WH_DNA-bd_sf"/>
</dbReference>
<keyword evidence="3" id="KW-0804">Transcription</keyword>
<proteinExistence type="predicted"/>
<dbReference type="InterPro" id="IPR028978">
    <property type="entry name" value="Chorismate_lyase_/UTRA_dom_sf"/>
</dbReference>
<dbReference type="InterPro" id="IPR000524">
    <property type="entry name" value="Tscrpt_reg_HTH_GntR"/>
</dbReference>
<gene>
    <name evidence="5" type="ORF">DFO60_4576</name>
</gene>
<dbReference type="AlphaFoldDB" id="A0A3D9EDN6"/>
<sequence length="237" mass="25948">MSEQVRFDKKSRVVQALVERIERGELGSGERLPGEHELAAEFDVSRGTLREALSELKRRNYIATQTGVGSIVTYDGVPLDQSAGWARALAAGAVQMSTELLGISRVQREELALMAGTEQFVLVERRRRAADGSVVSLERSLIPAVDGLEQLPLSGLKDGSLTASMAAHGYEGQYGKQWIGAEPLDSGAAELLQRPQGTVFLKVVRETFDTRGRFMEQVESLLDPAHFQLHLNFGSPQ</sequence>
<evidence type="ECO:0000313" key="5">
    <source>
        <dbReference type="EMBL" id="RED00420.1"/>
    </source>
</evidence>
<keyword evidence="1" id="KW-0805">Transcription regulation</keyword>
<protein>
    <submittedName>
        <fullName evidence="5">GntR family transcriptional regulator</fullName>
    </submittedName>
</protein>
<feature type="domain" description="HTH gntR-type" evidence="4">
    <location>
        <begin position="7"/>
        <end position="75"/>
    </location>
</feature>
<accession>A0A3D9EDN6</accession>
<evidence type="ECO:0000256" key="2">
    <source>
        <dbReference type="ARBA" id="ARBA00023125"/>
    </source>
</evidence>
<dbReference type="SUPFAM" id="SSF64288">
    <property type="entry name" value="Chorismate lyase-like"/>
    <property type="match status" value="1"/>
</dbReference>
<dbReference type="Gene3D" id="1.10.10.10">
    <property type="entry name" value="Winged helix-like DNA-binding domain superfamily/Winged helix DNA-binding domain"/>
    <property type="match status" value="1"/>
</dbReference>
<dbReference type="PANTHER" id="PTHR44846">
    <property type="entry name" value="MANNOSYL-D-GLYCERATE TRANSPORT/METABOLISM SYSTEM REPRESSOR MNGR-RELATED"/>
    <property type="match status" value="1"/>
</dbReference>
<evidence type="ECO:0000313" key="6">
    <source>
        <dbReference type="Proteomes" id="UP000256988"/>
    </source>
</evidence>
<organism evidence="5 6">
    <name type="scientific">Ectopseudomonas oleovorans</name>
    <name type="common">Pseudomonas oleovorans</name>
    <dbReference type="NCBI Taxonomy" id="301"/>
    <lineage>
        <taxon>Bacteria</taxon>
        <taxon>Pseudomonadati</taxon>
        <taxon>Pseudomonadota</taxon>
        <taxon>Gammaproteobacteria</taxon>
        <taxon>Pseudomonadales</taxon>
        <taxon>Pseudomonadaceae</taxon>
        <taxon>Ectopseudomonas</taxon>
    </lineage>
</organism>
<evidence type="ECO:0000256" key="1">
    <source>
        <dbReference type="ARBA" id="ARBA00023015"/>
    </source>
</evidence>
<dbReference type="SMART" id="SM00866">
    <property type="entry name" value="UTRA"/>
    <property type="match status" value="1"/>
</dbReference>
<dbReference type="Proteomes" id="UP000256988">
    <property type="component" value="Unassembled WGS sequence"/>
</dbReference>
<dbReference type="GO" id="GO:0003700">
    <property type="term" value="F:DNA-binding transcription factor activity"/>
    <property type="evidence" value="ECO:0007669"/>
    <property type="project" value="InterPro"/>
</dbReference>
<dbReference type="GO" id="GO:0003677">
    <property type="term" value="F:DNA binding"/>
    <property type="evidence" value="ECO:0007669"/>
    <property type="project" value="UniProtKB-KW"/>
</dbReference>
<dbReference type="InterPro" id="IPR011663">
    <property type="entry name" value="UTRA"/>
</dbReference>